<sequence>MQDLPYDVWQVIASHIPARRLCALYDVNRPLVLASMNIRDPFVVKRVRSLVLGPSLAEELFEPRGRWAKPENPLLRMRNARGYFKQGISSGDVIANMVSVVRGFNDIAELTIDSDSDTLFPLVRAILDSSRTSLLKLKISGTHVFVLSFLPLELTLPNLIHFDVTLEEPGSCTLDSTPTPLLKHLAAFITTHANTLQSVALVLPKPLDPTEIFDPLLEALSRIAHPRDLRMALPFHSIPSSKLRSLVESIGSSLQDLCLRTRYTPAEENSVLSWILTKLDLRYDVSLTYKDYDYETLLHFLECQNTIKCLHLEVPLLDSRLLTQLARNFESLQWLYLTFWHVELHTEERDPEKVRANPIAYFRADLDEEALGKWTLRHLRMASPRFSRKVVKMYANSVAGGLPKLESWTSFRRQRLV</sequence>
<protein>
    <submittedName>
        <fullName evidence="1">Predicted protein</fullName>
    </submittedName>
</protein>
<dbReference type="Proteomes" id="UP000001194">
    <property type="component" value="Unassembled WGS sequence"/>
</dbReference>
<dbReference type="KEGG" id="lbc:LACBIDRAFT_328454"/>
<keyword evidence="2" id="KW-1185">Reference proteome</keyword>
<reference evidence="1 2" key="1">
    <citation type="journal article" date="2008" name="Nature">
        <title>The genome of Laccaria bicolor provides insights into mycorrhizal symbiosis.</title>
        <authorList>
            <person name="Martin F."/>
            <person name="Aerts A."/>
            <person name="Ahren D."/>
            <person name="Brun A."/>
            <person name="Danchin E.G.J."/>
            <person name="Duchaussoy F."/>
            <person name="Gibon J."/>
            <person name="Kohler A."/>
            <person name="Lindquist E."/>
            <person name="Pereda V."/>
            <person name="Salamov A."/>
            <person name="Shapiro H.J."/>
            <person name="Wuyts J."/>
            <person name="Blaudez D."/>
            <person name="Buee M."/>
            <person name="Brokstein P."/>
            <person name="Canbaeck B."/>
            <person name="Cohen D."/>
            <person name="Courty P.E."/>
            <person name="Coutinho P.M."/>
            <person name="Delaruelle C."/>
            <person name="Detter J.C."/>
            <person name="Deveau A."/>
            <person name="DiFazio S."/>
            <person name="Duplessis S."/>
            <person name="Fraissinet-Tachet L."/>
            <person name="Lucic E."/>
            <person name="Frey-Klett P."/>
            <person name="Fourrey C."/>
            <person name="Feussner I."/>
            <person name="Gay G."/>
            <person name="Grimwood J."/>
            <person name="Hoegger P.J."/>
            <person name="Jain P."/>
            <person name="Kilaru S."/>
            <person name="Labbe J."/>
            <person name="Lin Y.C."/>
            <person name="Legue V."/>
            <person name="Le Tacon F."/>
            <person name="Marmeisse R."/>
            <person name="Melayah D."/>
            <person name="Montanini B."/>
            <person name="Muratet M."/>
            <person name="Nehls U."/>
            <person name="Niculita-Hirzel H."/>
            <person name="Oudot-Le Secq M.P."/>
            <person name="Peter M."/>
            <person name="Quesneville H."/>
            <person name="Rajashekar B."/>
            <person name="Reich M."/>
            <person name="Rouhier N."/>
            <person name="Schmutz J."/>
            <person name="Yin T."/>
            <person name="Chalot M."/>
            <person name="Henrissat B."/>
            <person name="Kuees U."/>
            <person name="Lucas S."/>
            <person name="Van de Peer Y."/>
            <person name="Podila G.K."/>
            <person name="Polle A."/>
            <person name="Pukkila P.J."/>
            <person name="Richardson P.M."/>
            <person name="Rouze P."/>
            <person name="Sanders I.R."/>
            <person name="Stajich J.E."/>
            <person name="Tunlid A."/>
            <person name="Tuskan G."/>
            <person name="Grigoriev I.V."/>
        </authorList>
    </citation>
    <scope>NUCLEOTIDE SEQUENCE [LARGE SCALE GENOMIC DNA]</scope>
    <source>
        <strain evidence="2">S238N-H82 / ATCC MYA-4686</strain>
    </source>
</reference>
<dbReference type="GeneID" id="6078105"/>
<evidence type="ECO:0000313" key="2">
    <source>
        <dbReference type="Proteomes" id="UP000001194"/>
    </source>
</evidence>
<gene>
    <name evidence="1" type="ORF">LACBIDRAFT_328454</name>
</gene>
<proteinExistence type="predicted"/>
<dbReference type="RefSeq" id="XP_001882460.1">
    <property type="nucleotide sequence ID" value="XM_001882425.1"/>
</dbReference>
<dbReference type="HOGENOM" id="CLU_659000_0_0_1"/>
<accession>B0DEW0</accession>
<dbReference type="InParanoid" id="B0DEW0"/>
<organism evidence="2">
    <name type="scientific">Laccaria bicolor (strain S238N-H82 / ATCC MYA-4686)</name>
    <name type="common">Bicoloured deceiver</name>
    <name type="synonym">Laccaria laccata var. bicolor</name>
    <dbReference type="NCBI Taxonomy" id="486041"/>
    <lineage>
        <taxon>Eukaryota</taxon>
        <taxon>Fungi</taxon>
        <taxon>Dikarya</taxon>
        <taxon>Basidiomycota</taxon>
        <taxon>Agaricomycotina</taxon>
        <taxon>Agaricomycetes</taxon>
        <taxon>Agaricomycetidae</taxon>
        <taxon>Agaricales</taxon>
        <taxon>Agaricineae</taxon>
        <taxon>Hydnangiaceae</taxon>
        <taxon>Laccaria</taxon>
    </lineage>
</organism>
<evidence type="ECO:0000313" key="1">
    <source>
        <dbReference type="EMBL" id="EDR06613.1"/>
    </source>
</evidence>
<dbReference type="EMBL" id="DS547107">
    <property type="protein sequence ID" value="EDR06613.1"/>
    <property type="molecule type" value="Genomic_DNA"/>
</dbReference>
<name>B0DEW0_LACBS</name>
<dbReference type="OrthoDB" id="3071584at2759"/>
<dbReference type="AlphaFoldDB" id="B0DEW0"/>